<evidence type="ECO:0000256" key="1">
    <source>
        <dbReference type="SAM" id="Coils"/>
    </source>
</evidence>
<evidence type="ECO:0000256" key="2">
    <source>
        <dbReference type="SAM" id="MobiDB-lite"/>
    </source>
</evidence>
<feature type="compositionally biased region" description="Acidic residues" evidence="2">
    <location>
        <begin position="69"/>
        <end position="80"/>
    </location>
</feature>
<gene>
    <name evidence="3" type="ORF">FMOSSE_LOCUS16428</name>
</gene>
<evidence type="ECO:0000313" key="3">
    <source>
        <dbReference type="EMBL" id="CAG8746765.1"/>
    </source>
</evidence>
<sequence length="165" mass="19666">MGYLQFDQNHFEALDEIYFYRPTTEPKYIYYIGKSKSYDEWNANVKKYKERNLYEDYEKKMFERKLTYEDEEDDYSGDDSSESKGKEKEISITEIDNNVVKKGKEKESITKLDNKVAKEEEISINDLNNKINELNRRNDEINSKIDKLLNVILSKENTEIGNLKI</sequence>
<organism evidence="3 4">
    <name type="scientific">Funneliformis mosseae</name>
    <name type="common">Endomycorrhizal fungus</name>
    <name type="synonym">Glomus mosseae</name>
    <dbReference type="NCBI Taxonomy" id="27381"/>
    <lineage>
        <taxon>Eukaryota</taxon>
        <taxon>Fungi</taxon>
        <taxon>Fungi incertae sedis</taxon>
        <taxon>Mucoromycota</taxon>
        <taxon>Glomeromycotina</taxon>
        <taxon>Glomeromycetes</taxon>
        <taxon>Glomerales</taxon>
        <taxon>Glomeraceae</taxon>
        <taxon>Funneliformis</taxon>
    </lineage>
</organism>
<keyword evidence="4" id="KW-1185">Reference proteome</keyword>
<reference evidence="3" key="1">
    <citation type="submission" date="2021-06" db="EMBL/GenBank/DDBJ databases">
        <authorList>
            <person name="Kallberg Y."/>
            <person name="Tangrot J."/>
            <person name="Rosling A."/>
        </authorList>
    </citation>
    <scope>NUCLEOTIDE SEQUENCE</scope>
    <source>
        <strain evidence="3">87-6 pot B 2015</strain>
    </source>
</reference>
<proteinExistence type="predicted"/>
<dbReference type="EMBL" id="CAJVPP010023211">
    <property type="protein sequence ID" value="CAG8746765.1"/>
    <property type="molecule type" value="Genomic_DNA"/>
</dbReference>
<protein>
    <submittedName>
        <fullName evidence="3">8341_t:CDS:1</fullName>
    </submittedName>
</protein>
<comment type="caution">
    <text evidence="3">The sequence shown here is derived from an EMBL/GenBank/DDBJ whole genome shotgun (WGS) entry which is preliminary data.</text>
</comment>
<name>A0A9N9IRI3_FUNMO</name>
<dbReference type="Proteomes" id="UP000789375">
    <property type="component" value="Unassembled WGS sequence"/>
</dbReference>
<accession>A0A9N9IRI3</accession>
<evidence type="ECO:0000313" key="4">
    <source>
        <dbReference type="Proteomes" id="UP000789375"/>
    </source>
</evidence>
<feature type="region of interest" description="Disordered" evidence="2">
    <location>
        <begin position="68"/>
        <end position="89"/>
    </location>
</feature>
<feature type="coiled-coil region" evidence="1">
    <location>
        <begin position="117"/>
        <end position="151"/>
    </location>
</feature>
<keyword evidence="1" id="KW-0175">Coiled coil</keyword>
<dbReference type="AlphaFoldDB" id="A0A9N9IRI3"/>